<dbReference type="EMBL" id="BFBR01000004">
    <property type="protein sequence ID" value="GBF57972.1"/>
    <property type="molecule type" value="Genomic_DNA"/>
</dbReference>
<dbReference type="SUPFAM" id="SSF51316">
    <property type="entry name" value="Mss4-like"/>
    <property type="match status" value="1"/>
</dbReference>
<gene>
    <name evidence="5" type="ORF">PbB2_01643</name>
</gene>
<keyword evidence="2" id="KW-0479">Metal-binding</keyword>
<organism evidence="5 6">
    <name type="scientific">Candidatus Phycosocius bacilliformis</name>
    <dbReference type="NCBI Taxonomy" id="1445552"/>
    <lineage>
        <taxon>Bacteria</taxon>
        <taxon>Pseudomonadati</taxon>
        <taxon>Pseudomonadota</taxon>
        <taxon>Alphaproteobacteria</taxon>
        <taxon>Caulobacterales</taxon>
        <taxon>Caulobacterales incertae sedis</taxon>
        <taxon>Candidatus Phycosocius</taxon>
    </lineage>
</organism>
<keyword evidence="3" id="KW-0862">Zinc</keyword>
<dbReference type="Pfam" id="PF04828">
    <property type="entry name" value="GFA"/>
    <property type="match status" value="1"/>
</dbReference>
<dbReference type="OrthoDB" id="9805575at2"/>
<dbReference type="AlphaFoldDB" id="A0A2P2EA94"/>
<evidence type="ECO:0000256" key="3">
    <source>
        <dbReference type="ARBA" id="ARBA00022833"/>
    </source>
</evidence>
<dbReference type="Gene3D" id="2.170.150.70">
    <property type="match status" value="1"/>
</dbReference>
<evidence type="ECO:0000256" key="2">
    <source>
        <dbReference type="ARBA" id="ARBA00022723"/>
    </source>
</evidence>
<sequence>MVKTWRTGSCHCGDVRFEVLCADTAEVEACNCSMCARTGFVHLIVPQDHFRLLAGAECLTSYRFNTGVANHTFCSRCGVKPFYTPRSNPDGISVNANCFDPGKAPDLTIVPFDGQNWEANAAKLAHKSVSPLKGKHP</sequence>
<name>A0A2P2EA94_9PROT</name>
<feature type="domain" description="CENP-V/GFA" evidence="4">
    <location>
        <begin position="6"/>
        <end position="118"/>
    </location>
</feature>
<evidence type="ECO:0000313" key="5">
    <source>
        <dbReference type="EMBL" id="GBF57972.1"/>
    </source>
</evidence>
<dbReference type="RefSeq" id="WP_108984828.1">
    <property type="nucleotide sequence ID" value="NZ_BFBR01000004.1"/>
</dbReference>
<evidence type="ECO:0000313" key="6">
    <source>
        <dbReference type="Proteomes" id="UP000245086"/>
    </source>
</evidence>
<protein>
    <recommendedName>
        <fullName evidence="4">CENP-V/GFA domain-containing protein</fullName>
    </recommendedName>
</protein>
<comment type="similarity">
    <text evidence="1">Belongs to the Gfa family.</text>
</comment>
<reference evidence="5 6" key="1">
    <citation type="journal article" date="2018" name="Genome Announc.">
        <title>Draft Genome Sequence of "Candidatus Phycosocius bacilliformis," an Alphaproteobacterial Ectosymbiont of the Hydrocarbon-Producing Green Alga Botryococcus braunii.</title>
        <authorList>
            <person name="Tanabe Y."/>
            <person name="Yamaguchi H."/>
            <person name="Watanabe M.M."/>
        </authorList>
    </citation>
    <scope>NUCLEOTIDE SEQUENCE [LARGE SCALE GENOMIC DNA]</scope>
    <source>
        <strain evidence="5 6">BOTRYCO-2</strain>
    </source>
</reference>
<dbReference type="PANTHER" id="PTHR28620:SF1">
    <property type="entry name" value="CENP-V_GFA DOMAIN-CONTAINING PROTEIN"/>
    <property type="match status" value="1"/>
</dbReference>
<evidence type="ECO:0000259" key="4">
    <source>
        <dbReference type="PROSITE" id="PS51891"/>
    </source>
</evidence>
<dbReference type="InterPro" id="IPR052355">
    <property type="entry name" value="CENP-V-like"/>
</dbReference>
<dbReference type="InterPro" id="IPR006913">
    <property type="entry name" value="CENP-V/GFA"/>
</dbReference>
<accession>A0A2P2EA94</accession>
<dbReference type="Proteomes" id="UP000245086">
    <property type="component" value="Unassembled WGS sequence"/>
</dbReference>
<proteinExistence type="inferred from homology"/>
<dbReference type="PROSITE" id="PS51891">
    <property type="entry name" value="CENP_V_GFA"/>
    <property type="match status" value="1"/>
</dbReference>
<comment type="caution">
    <text evidence="5">The sequence shown here is derived from an EMBL/GenBank/DDBJ whole genome shotgun (WGS) entry which is preliminary data.</text>
</comment>
<dbReference type="PANTHER" id="PTHR28620">
    <property type="entry name" value="CENTROMERE PROTEIN V"/>
    <property type="match status" value="1"/>
</dbReference>
<keyword evidence="6" id="KW-1185">Reference proteome</keyword>
<dbReference type="GO" id="GO:0016846">
    <property type="term" value="F:carbon-sulfur lyase activity"/>
    <property type="evidence" value="ECO:0007669"/>
    <property type="project" value="InterPro"/>
</dbReference>
<dbReference type="InterPro" id="IPR011057">
    <property type="entry name" value="Mss4-like_sf"/>
</dbReference>
<evidence type="ECO:0000256" key="1">
    <source>
        <dbReference type="ARBA" id="ARBA00005495"/>
    </source>
</evidence>
<dbReference type="GO" id="GO:0046872">
    <property type="term" value="F:metal ion binding"/>
    <property type="evidence" value="ECO:0007669"/>
    <property type="project" value="UniProtKB-KW"/>
</dbReference>